<sequence>MSADDRPPLCEVCGLYEARVFDPCGAMWCRVCDLMGLGDLAVRERIAEIAEGVGKAFDEAVLVHNIPKGPPTFDALTGMVDYAAINRQWREQMGEPNDADSLAEADKAYVWEDAAGAHWGWLNGNGWVAWGTSKVPVWGCPAVAPFKVAYMRDLGELALMVGDSKPAGEPVTSTNADDSNGCGPDDVCTQALGGEHVHLGHYDEGTPVEADEADDSGDMVNHPNHYTQGPPCKGCGRPIECLDITEGMGFCLGNTVKYVWRCDLKHDAIEDLRKARVYLNREIARREAQLVANFINRNTTKGIGAPQP</sequence>
<organism evidence="1 2">
    <name type="scientific">Mycobacterium phage Bryler</name>
    <dbReference type="NCBI Taxonomy" id="2653755"/>
    <lineage>
        <taxon>Viruses</taxon>
        <taxon>Duplodnaviria</taxon>
        <taxon>Heunggongvirae</taxon>
        <taxon>Uroviricota</taxon>
        <taxon>Caudoviricetes</taxon>
        <taxon>Weiservirinae</taxon>
        <taxon>Unicornvirus</taxon>
        <taxon>Unicornvirus bryler</taxon>
    </lineage>
</organism>
<dbReference type="KEGG" id="vg:60322769"/>
<dbReference type="Pfam" id="PF11753">
    <property type="entry name" value="DUF3310"/>
    <property type="match status" value="1"/>
</dbReference>
<evidence type="ECO:0000313" key="1">
    <source>
        <dbReference type="EMBL" id="QGH80430.1"/>
    </source>
</evidence>
<dbReference type="InterPro" id="IPR021739">
    <property type="entry name" value="SaV-like"/>
</dbReference>
<dbReference type="EMBL" id="MN369762">
    <property type="protein sequence ID" value="QGH80430.1"/>
    <property type="molecule type" value="Genomic_DNA"/>
</dbReference>
<accession>A0A5Q2WMH9</accession>
<dbReference type="Proteomes" id="UP000405876">
    <property type="component" value="Segment"/>
</dbReference>
<name>A0A5Q2WMH9_9CAUD</name>
<reference evidence="1 2" key="1">
    <citation type="submission" date="2019-08" db="EMBL/GenBank/DDBJ databases">
        <authorList>
            <person name="Bianchetto T."/>
            <person name="Ward B."/>
            <person name="Althoff P."/>
            <person name="Ashe A."/>
            <person name="Boggs D."/>
            <person name="Devereaux C."/>
            <person name="Kar E."/>
            <person name="Naccarato C."/>
            <person name="Sanders S."/>
            <person name="Haydock J."/>
            <person name="Ettinger A.-S.H."/>
            <person name="Ettinger W.F."/>
            <person name="Anders K.R."/>
            <person name="Garlena R.A."/>
            <person name="Russell D.A."/>
            <person name="Pope W.H."/>
            <person name="Jacobs-Sera D."/>
            <person name="Hatfull G.F."/>
        </authorList>
    </citation>
    <scope>NUCLEOTIDE SEQUENCE [LARGE SCALE GENOMIC DNA]</scope>
</reference>
<protein>
    <submittedName>
        <fullName evidence="1">Uncharacterized protein</fullName>
    </submittedName>
</protein>
<proteinExistence type="predicted"/>
<keyword evidence="2" id="KW-1185">Reference proteome</keyword>
<gene>
    <name evidence="1" type="primary">55</name>
    <name evidence="1" type="ORF">SEA_BRYLER_55</name>
</gene>
<evidence type="ECO:0000313" key="2">
    <source>
        <dbReference type="Proteomes" id="UP000405876"/>
    </source>
</evidence>
<dbReference type="GeneID" id="60322769"/>
<dbReference type="RefSeq" id="YP_009951333.1">
    <property type="nucleotide sequence ID" value="NC_051600.1"/>
</dbReference>